<name>A0A101M0N0_PICGL</name>
<reference evidence="1" key="1">
    <citation type="journal article" date="2015" name="Genome Biol. Evol.">
        <title>Organellar Genomes of White Spruce (Picea glauca): Assembly and Annotation.</title>
        <authorList>
            <person name="Jackman S.D."/>
            <person name="Warren R.L."/>
            <person name="Gibb E.A."/>
            <person name="Vandervalk B.P."/>
            <person name="Mohamadi H."/>
            <person name="Chu J."/>
            <person name="Raymond A."/>
            <person name="Pleasance S."/>
            <person name="Coope R."/>
            <person name="Wildung M.R."/>
            <person name="Ritland C.E."/>
            <person name="Bousquet J."/>
            <person name="Jones S.J."/>
            <person name="Bohlmann J."/>
            <person name="Birol I."/>
        </authorList>
    </citation>
    <scope>NUCLEOTIDE SEQUENCE [LARGE SCALE GENOMIC DNA]</scope>
    <source>
        <tissue evidence="1">Flushing bud</tissue>
    </source>
</reference>
<comment type="caution">
    <text evidence="1">The sequence shown here is derived from an EMBL/GenBank/DDBJ whole genome shotgun (WGS) entry which is preliminary data.</text>
</comment>
<dbReference type="EMBL" id="LKAM01000004">
    <property type="protein sequence ID" value="KUM48841.1"/>
    <property type="molecule type" value="Genomic_DNA"/>
</dbReference>
<proteinExistence type="predicted"/>
<geneLocation type="mitochondrion" evidence="1"/>
<sequence length="103" mass="11372">MLFFLCLWIGREDQNYNSHSMASGSIANASFPTSFCLLVSLIKVVSLVCSRIPSLGSLTRRMTELSVIHWKGARWLSIAIGPHLRPAASCDLPNSPCFFSGFH</sequence>
<dbReference type="AlphaFoldDB" id="A0A101M0N0"/>
<evidence type="ECO:0000313" key="1">
    <source>
        <dbReference type="EMBL" id="KUM48841.1"/>
    </source>
</evidence>
<accession>A0A101M0N0</accession>
<organism evidence="1">
    <name type="scientific">Picea glauca</name>
    <name type="common">White spruce</name>
    <name type="synonym">Pinus glauca</name>
    <dbReference type="NCBI Taxonomy" id="3330"/>
    <lineage>
        <taxon>Eukaryota</taxon>
        <taxon>Viridiplantae</taxon>
        <taxon>Streptophyta</taxon>
        <taxon>Embryophyta</taxon>
        <taxon>Tracheophyta</taxon>
        <taxon>Spermatophyta</taxon>
        <taxon>Pinopsida</taxon>
        <taxon>Pinidae</taxon>
        <taxon>Conifers I</taxon>
        <taxon>Pinales</taxon>
        <taxon>Pinaceae</taxon>
        <taxon>Picea</taxon>
    </lineage>
</organism>
<keyword evidence="1" id="KW-0496">Mitochondrion</keyword>
<gene>
    <name evidence="1" type="ORF">ABT39_MTgene4177</name>
</gene>
<protein>
    <submittedName>
        <fullName evidence="1">Uncharacterized protein</fullName>
    </submittedName>
</protein>